<proteinExistence type="predicted"/>
<evidence type="ECO:0000313" key="3">
    <source>
        <dbReference type="Proteomes" id="UP000799764"/>
    </source>
</evidence>
<organism evidence="2 3">
    <name type="scientific">Karstenula rhodostoma CBS 690.94</name>
    <dbReference type="NCBI Taxonomy" id="1392251"/>
    <lineage>
        <taxon>Eukaryota</taxon>
        <taxon>Fungi</taxon>
        <taxon>Dikarya</taxon>
        <taxon>Ascomycota</taxon>
        <taxon>Pezizomycotina</taxon>
        <taxon>Dothideomycetes</taxon>
        <taxon>Pleosporomycetidae</taxon>
        <taxon>Pleosporales</taxon>
        <taxon>Massarineae</taxon>
        <taxon>Didymosphaeriaceae</taxon>
        <taxon>Karstenula</taxon>
    </lineage>
</organism>
<protein>
    <submittedName>
        <fullName evidence="2">Uncharacterized protein</fullName>
    </submittedName>
</protein>
<gene>
    <name evidence="2" type="ORF">P171DRAFT_437516</name>
</gene>
<feature type="region of interest" description="Disordered" evidence="1">
    <location>
        <begin position="1"/>
        <end position="27"/>
    </location>
</feature>
<accession>A0A9P4U6D9</accession>
<sequence>MNKNMNRYSTPPIAAHAPTDPPSDLPSVIALATHPALPLATNDSHHKAGPLVWSGLPAEIAQVKALKRMRFRSGAAGLGAMRCGAVAGYAATRSWRGS</sequence>
<comment type="caution">
    <text evidence="2">The sequence shown here is derived from an EMBL/GenBank/DDBJ whole genome shotgun (WGS) entry which is preliminary data.</text>
</comment>
<name>A0A9P4U6D9_9PLEO</name>
<dbReference type="AlphaFoldDB" id="A0A9P4U6D9"/>
<reference evidence="2" key="1">
    <citation type="journal article" date="2020" name="Stud. Mycol.">
        <title>101 Dothideomycetes genomes: a test case for predicting lifestyles and emergence of pathogens.</title>
        <authorList>
            <person name="Haridas S."/>
            <person name="Albert R."/>
            <person name="Binder M."/>
            <person name="Bloem J."/>
            <person name="Labutti K."/>
            <person name="Salamov A."/>
            <person name="Andreopoulos B."/>
            <person name="Baker S."/>
            <person name="Barry K."/>
            <person name="Bills G."/>
            <person name="Bluhm B."/>
            <person name="Cannon C."/>
            <person name="Castanera R."/>
            <person name="Culley D."/>
            <person name="Daum C."/>
            <person name="Ezra D."/>
            <person name="Gonzalez J."/>
            <person name="Henrissat B."/>
            <person name="Kuo A."/>
            <person name="Liang C."/>
            <person name="Lipzen A."/>
            <person name="Lutzoni F."/>
            <person name="Magnuson J."/>
            <person name="Mondo S."/>
            <person name="Nolan M."/>
            <person name="Ohm R."/>
            <person name="Pangilinan J."/>
            <person name="Park H.-J."/>
            <person name="Ramirez L."/>
            <person name="Alfaro M."/>
            <person name="Sun H."/>
            <person name="Tritt A."/>
            <person name="Yoshinaga Y."/>
            <person name="Zwiers L.-H."/>
            <person name="Turgeon B."/>
            <person name="Goodwin S."/>
            <person name="Spatafora J."/>
            <person name="Crous P."/>
            <person name="Grigoriev I."/>
        </authorList>
    </citation>
    <scope>NUCLEOTIDE SEQUENCE</scope>
    <source>
        <strain evidence="2">CBS 690.94</strain>
    </source>
</reference>
<evidence type="ECO:0000313" key="2">
    <source>
        <dbReference type="EMBL" id="KAF2437902.1"/>
    </source>
</evidence>
<keyword evidence="3" id="KW-1185">Reference proteome</keyword>
<evidence type="ECO:0000256" key="1">
    <source>
        <dbReference type="SAM" id="MobiDB-lite"/>
    </source>
</evidence>
<dbReference type="EMBL" id="MU001514">
    <property type="protein sequence ID" value="KAF2437902.1"/>
    <property type="molecule type" value="Genomic_DNA"/>
</dbReference>
<dbReference type="Proteomes" id="UP000799764">
    <property type="component" value="Unassembled WGS sequence"/>
</dbReference>